<evidence type="ECO:0008006" key="3">
    <source>
        <dbReference type="Google" id="ProtNLM"/>
    </source>
</evidence>
<dbReference type="AlphaFoldDB" id="A0AAV2K1W9"/>
<name>A0AAV2K1W9_KNICA</name>
<dbReference type="Pfam" id="PF13365">
    <property type="entry name" value="Trypsin_2"/>
    <property type="match status" value="1"/>
</dbReference>
<dbReference type="Proteomes" id="UP001497482">
    <property type="component" value="Chromosome 16"/>
</dbReference>
<evidence type="ECO:0000313" key="1">
    <source>
        <dbReference type="EMBL" id="CAL1583880.1"/>
    </source>
</evidence>
<gene>
    <name evidence="1" type="ORF">KC01_LOCUS14301</name>
</gene>
<dbReference type="PANTHER" id="PTHR14389:SF3">
    <property type="entry name" value="PROTEIN FAM111A-LIKE"/>
    <property type="match status" value="1"/>
</dbReference>
<reference evidence="1 2" key="1">
    <citation type="submission" date="2024-04" db="EMBL/GenBank/DDBJ databases">
        <authorList>
            <person name="Waldvogel A.-M."/>
            <person name="Schoenle A."/>
        </authorList>
    </citation>
    <scope>NUCLEOTIDE SEQUENCE [LARGE SCALE GENOMIC DNA]</scope>
</reference>
<sequence length="368" mass="40880">MFEALQFESEAVSQNRSGDGAWSSSLLKVPVLIPKTRAVRVTTLLQTQDPDTVFSSLRRHNPELRKWTSRQFPGSAFEYALKNANFEKLHQEFSEVFRLKKLITLGDSVCALYVGDICQGSGFMLAGDFIMTNAHLLENALLEDGKTLAVSVKALFNHENNLIESEVLLMYEAYSGVIDLDKEMDYAVLRLKRGAKPMPPGLLPYFGPKPNAGGACIIGHPGDQVKKIDLTYIIGKKEREAAANQHLEPYDESARMIIVKEAVESGINEIWSSEEVITYNTVCMFHGSSGSPLMDANGRVVGIHSAGFVYEYEGLKHSVIEYAHPTLQIFARFLSNVGPLDIESARDVGQLSSTNPYLRDVILEYLIL</sequence>
<dbReference type="Gene3D" id="2.40.10.10">
    <property type="entry name" value="Trypsin-like serine proteases"/>
    <property type="match status" value="2"/>
</dbReference>
<evidence type="ECO:0000313" key="2">
    <source>
        <dbReference type="Proteomes" id="UP001497482"/>
    </source>
</evidence>
<dbReference type="EMBL" id="OZ035838">
    <property type="protein sequence ID" value="CAL1583880.1"/>
    <property type="molecule type" value="Genomic_DNA"/>
</dbReference>
<organism evidence="1 2">
    <name type="scientific">Knipowitschia caucasica</name>
    <name type="common">Caucasian dwarf goby</name>
    <name type="synonym">Pomatoschistus caucasicus</name>
    <dbReference type="NCBI Taxonomy" id="637954"/>
    <lineage>
        <taxon>Eukaryota</taxon>
        <taxon>Metazoa</taxon>
        <taxon>Chordata</taxon>
        <taxon>Craniata</taxon>
        <taxon>Vertebrata</taxon>
        <taxon>Euteleostomi</taxon>
        <taxon>Actinopterygii</taxon>
        <taxon>Neopterygii</taxon>
        <taxon>Teleostei</taxon>
        <taxon>Neoteleostei</taxon>
        <taxon>Acanthomorphata</taxon>
        <taxon>Gobiaria</taxon>
        <taxon>Gobiiformes</taxon>
        <taxon>Gobioidei</taxon>
        <taxon>Gobiidae</taxon>
        <taxon>Gobiinae</taxon>
        <taxon>Knipowitschia</taxon>
    </lineage>
</organism>
<protein>
    <recommendedName>
        <fullName evidence="3">Serine protease</fullName>
    </recommendedName>
</protein>
<dbReference type="SUPFAM" id="SSF50494">
    <property type="entry name" value="Trypsin-like serine proteases"/>
    <property type="match status" value="1"/>
</dbReference>
<dbReference type="PANTHER" id="PTHR14389">
    <property type="entry name" value="SI:CH1073-475A24.1"/>
    <property type="match status" value="1"/>
</dbReference>
<proteinExistence type="predicted"/>
<accession>A0AAV2K1W9</accession>
<keyword evidence="2" id="KW-1185">Reference proteome</keyword>
<dbReference type="InterPro" id="IPR043504">
    <property type="entry name" value="Peptidase_S1_PA_chymotrypsin"/>
</dbReference>
<dbReference type="InterPro" id="IPR009003">
    <property type="entry name" value="Peptidase_S1_PA"/>
</dbReference>